<dbReference type="AlphaFoldDB" id="A0A9W9CXQ9"/>
<proteinExistence type="predicted"/>
<sequence>MNSPITPAQETAPAGDTNPGSIPQDLFEAHTRRYKGLNDVYLRFWPLGCEESSQEPNWELLDRKLSRFLESNEKIKTATTSAHKLHMDMEDRKFLDDFIRIPDELRSTSGSEIEVAWPISVQEELHAQSSHIVDTNSEQTQFGSESDYDWSLPETPPSVPALDGSWTIVANELHSARTTLCFTMDCGDAENVVTTQQEVKNDENHKSENI</sequence>
<evidence type="ECO:0000313" key="2">
    <source>
        <dbReference type="EMBL" id="KAJ4393310.1"/>
    </source>
</evidence>
<protein>
    <submittedName>
        <fullName evidence="2">Uncharacterized protein</fullName>
    </submittedName>
</protein>
<evidence type="ECO:0000313" key="3">
    <source>
        <dbReference type="Proteomes" id="UP001140453"/>
    </source>
</evidence>
<accession>A0A9W9CXQ9</accession>
<name>A0A9W9CXQ9_9PEZI</name>
<evidence type="ECO:0000256" key="1">
    <source>
        <dbReference type="SAM" id="MobiDB-lite"/>
    </source>
</evidence>
<comment type="caution">
    <text evidence="2">The sequence shown here is derived from an EMBL/GenBank/DDBJ whole genome shotgun (WGS) entry which is preliminary data.</text>
</comment>
<reference evidence="2" key="1">
    <citation type="submission" date="2022-10" db="EMBL/GenBank/DDBJ databases">
        <title>Tapping the CABI collections for fungal endophytes: first genome assemblies for Collariella, Neodidymelliopsis, Ascochyta clinopodiicola, Didymella pomorum, Didymosphaeria variabile, Neocosmospora piperis and Neocucurbitaria cava.</title>
        <authorList>
            <person name="Hill R."/>
        </authorList>
    </citation>
    <scope>NUCLEOTIDE SEQUENCE</scope>
    <source>
        <strain evidence="2">IMI 355082</strain>
    </source>
</reference>
<organism evidence="2 3">
    <name type="scientific">Gnomoniopsis smithogilvyi</name>
    <dbReference type="NCBI Taxonomy" id="1191159"/>
    <lineage>
        <taxon>Eukaryota</taxon>
        <taxon>Fungi</taxon>
        <taxon>Dikarya</taxon>
        <taxon>Ascomycota</taxon>
        <taxon>Pezizomycotina</taxon>
        <taxon>Sordariomycetes</taxon>
        <taxon>Sordariomycetidae</taxon>
        <taxon>Diaporthales</taxon>
        <taxon>Gnomoniaceae</taxon>
        <taxon>Gnomoniopsis</taxon>
    </lineage>
</organism>
<feature type="region of interest" description="Disordered" evidence="1">
    <location>
        <begin position="1"/>
        <end position="24"/>
    </location>
</feature>
<keyword evidence="3" id="KW-1185">Reference proteome</keyword>
<dbReference type="Proteomes" id="UP001140453">
    <property type="component" value="Unassembled WGS sequence"/>
</dbReference>
<dbReference type="EMBL" id="JAPEVB010000002">
    <property type="protein sequence ID" value="KAJ4393310.1"/>
    <property type="molecule type" value="Genomic_DNA"/>
</dbReference>
<gene>
    <name evidence="2" type="ORF">N0V93_002518</name>
</gene>